<keyword evidence="4" id="KW-0227">DNA damage</keyword>
<dbReference type="PANTHER" id="PTHR21445">
    <property type="entry name" value="ENDONUCLEASE IV ENDODEOXYRIBONUCLEASE IV"/>
    <property type="match status" value="1"/>
</dbReference>
<dbReference type="InterPro" id="IPR001719">
    <property type="entry name" value="AP_endonuc_2"/>
</dbReference>
<dbReference type="GO" id="GO:0008081">
    <property type="term" value="F:phosphoric diester hydrolase activity"/>
    <property type="evidence" value="ECO:0007669"/>
    <property type="project" value="TreeGrafter"/>
</dbReference>
<dbReference type="RefSeq" id="WP_350342753.1">
    <property type="nucleotide sequence ID" value="NZ_CP158367.1"/>
</dbReference>
<dbReference type="PROSITE" id="PS00729">
    <property type="entry name" value="AP_NUCLEASE_F2_1"/>
    <property type="match status" value="1"/>
</dbReference>
<dbReference type="GO" id="GO:0003677">
    <property type="term" value="F:DNA binding"/>
    <property type="evidence" value="ECO:0007669"/>
    <property type="project" value="InterPro"/>
</dbReference>
<evidence type="ECO:0000256" key="3">
    <source>
        <dbReference type="ARBA" id="ARBA00022723"/>
    </source>
</evidence>
<evidence type="ECO:0000256" key="6">
    <source>
        <dbReference type="ARBA" id="ARBA00022833"/>
    </source>
</evidence>
<keyword evidence="5" id="KW-0378">Hydrolase</keyword>
<protein>
    <submittedName>
        <fullName evidence="9">TIM barrel protein</fullName>
    </submittedName>
</protein>
<gene>
    <name evidence="9" type="ORF">PRVXT_002011</name>
</gene>
<dbReference type="AlphaFoldDB" id="A0AAU7VJH6"/>
<dbReference type="Gene3D" id="3.20.20.150">
    <property type="entry name" value="Divalent-metal-dependent TIM barrel enzymes"/>
    <property type="match status" value="1"/>
</dbReference>
<comment type="similarity">
    <text evidence="2">Belongs to the AP endonuclease 2 family.</text>
</comment>
<reference evidence="9" key="1">
    <citation type="journal article" date="2013" name="Extremophiles">
        <title>Proteinivorax tanatarense gen. nov., sp. nov., an anaerobic, haloalkaliphilic, proteolytic bacterium isolated from a decaying algal bloom, and proposal of Proteinivoraceae fam. nov.</title>
        <authorList>
            <person name="Kevbrin V."/>
            <person name="Boltyanskaya Y."/>
            <person name="Zhilina T."/>
            <person name="Kolganova T."/>
            <person name="Lavrentjeva E."/>
            <person name="Kuznetsov B."/>
        </authorList>
    </citation>
    <scope>NUCLEOTIDE SEQUENCE</scope>
    <source>
        <strain evidence="9">Z-910T</strain>
    </source>
</reference>
<dbReference type="InterPro" id="IPR018246">
    <property type="entry name" value="AP_endonuc_F2_Zn_BS"/>
</dbReference>
<dbReference type="GO" id="GO:0006284">
    <property type="term" value="P:base-excision repair"/>
    <property type="evidence" value="ECO:0007669"/>
    <property type="project" value="TreeGrafter"/>
</dbReference>
<feature type="domain" description="Xylose isomerase-like TIM barrel" evidence="8">
    <location>
        <begin position="26"/>
        <end position="267"/>
    </location>
</feature>
<dbReference type="GO" id="GO:0008270">
    <property type="term" value="F:zinc ion binding"/>
    <property type="evidence" value="ECO:0007669"/>
    <property type="project" value="InterPro"/>
</dbReference>
<dbReference type="SMART" id="SM00518">
    <property type="entry name" value="AP2Ec"/>
    <property type="match status" value="1"/>
</dbReference>
<dbReference type="InterPro" id="IPR036237">
    <property type="entry name" value="Xyl_isomerase-like_sf"/>
</dbReference>
<keyword evidence="6" id="KW-0862">Zinc</keyword>
<accession>A0AAU7VJH6</accession>
<reference evidence="9" key="2">
    <citation type="submission" date="2024-06" db="EMBL/GenBank/DDBJ databases">
        <authorList>
            <person name="Petrova K.O."/>
            <person name="Toshchakov S.V."/>
            <person name="Boltjanskaja Y.V."/>
            <person name="Kevbrin V."/>
        </authorList>
    </citation>
    <scope>NUCLEOTIDE SEQUENCE</scope>
    <source>
        <strain evidence="9">Z-910T</strain>
    </source>
</reference>
<dbReference type="GO" id="GO:0003906">
    <property type="term" value="F:DNA-(apurinic or apyrimidinic site) endonuclease activity"/>
    <property type="evidence" value="ECO:0007669"/>
    <property type="project" value="TreeGrafter"/>
</dbReference>
<evidence type="ECO:0000256" key="2">
    <source>
        <dbReference type="ARBA" id="ARBA00005340"/>
    </source>
</evidence>
<dbReference type="EMBL" id="CP158367">
    <property type="protein sequence ID" value="XBX73992.1"/>
    <property type="molecule type" value="Genomic_DNA"/>
</dbReference>
<comment type="cofactor">
    <cofactor evidence="1">
        <name>Zn(2+)</name>
        <dbReference type="ChEBI" id="CHEBI:29105"/>
    </cofactor>
</comment>
<dbReference type="SUPFAM" id="SSF51658">
    <property type="entry name" value="Xylose isomerase-like"/>
    <property type="match status" value="1"/>
</dbReference>
<evidence type="ECO:0000256" key="4">
    <source>
        <dbReference type="ARBA" id="ARBA00022763"/>
    </source>
</evidence>
<dbReference type="Pfam" id="PF01261">
    <property type="entry name" value="AP_endonuc_2"/>
    <property type="match status" value="1"/>
</dbReference>
<name>A0AAU7VJH6_9FIRM</name>
<proteinExistence type="inferred from homology"/>
<evidence type="ECO:0000256" key="7">
    <source>
        <dbReference type="ARBA" id="ARBA00023204"/>
    </source>
</evidence>
<evidence type="ECO:0000259" key="8">
    <source>
        <dbReference type="Pfam" id="PF01261"/>
    </source>
</evidence>
<keyword evidence="3" id="KW-0479">Metal-binding</keyword>
<evidence type="ECO:0000256" key="1">
    <source>
        <dbReference type="ARBA" id="ARBA00001947"/>
    </source>
</evidence>
<sequence length="284" mass="32109">MIRFGPAGNSNLFYDEGNKSSLQIPQWLKQKGLTAYEYQCGRGVRVKEEFCEKLKKECQKYDIALSLHAPYFINLASTDREKLDKSIGHISKSLKAVNDMGGTKIVVHPGSAPKEEDRKEVVARAKFFLEEVLQKTKSYEHVKIGLELMGKINQLGNLAEILELCLVNPKRCIPVIDFGHLHAREHGSLNNKEEFGRVVDKIGSILGEDVVKNLHAHFSPIEFSKGGEKKHRVFADKGFGPRFEDFLPIILENNMTPTIICESSGMQTEDAIFMKNLYLQNRSD</sequence>
<organism evidence="9">
    <name type="scientific">Proteinivorax tanatarense</name>
    <dbReference type="NCBI Taxonomy" id="1260629"/>
    <lineage>
        <taxon>Bacteria</taxon>
        <taxon>Bacillati</taxon>
        <taxon>Bacillota</taxon>
        <taxon>Clostridia</taxon>
        <taxon>Eubacteriales</taxon>
        <taxon>Proteinivoracaceae</taxon>
        <taxon>Proteinivorax</taxon>
    </lineage>
</organism>
<dbReference type="InterPro" id="IPR013022">
    <property type="entry name" value="Xyl_isomerase-like_TIM-brl"/>
</dbReference>
<evidence type="ECO:0000256" key="5">
    <source>
        <dbReference type="ARBA" id="ARBA00022801"/>
    </source>
</evidence>
<evidence type="ECO:0000313" key="9">
    <source>
        <dbReference type="EMBL" id="XBX73992.1"/>
    </source>
</evidence>
<dbReference type="PANTHER" id="PTHR21445:SF0">
    <property type="entry name" value="APURINIC-APYRIMIDINIC ENDONUCLEASE"/>
    <property type="match status" value="1"/>
</dbReference>
<keyword evidence="7" id="KW-0234">DNA repair</keyword>